<dbReference type="EMBL" id="JACJVR010000072">
    <property type="protein sequence ID" value="MBB6693368.1"/>
    <property type="molecule type" value="Genomic_DNA"/>
</dbReference>
<sequence>MRSLLVIHNQATASDRKSATASKMLLPEHVLRACGYAVTNAHNEESCRKLLPDADGAVLHLPVSDIQAWGTLLLRMKVVPLLWWCSEATATLSVDACEDNVMVDGVLTPSMKPTEIHWALHFGAKQCFERQQWHLERKQLLSKIEERKWIDMAKGILCEIKNITESEAYDLLRKQAMNERKRLVDVATSIVNVYQLIQSEKSERKGGARR</sequence>
<proteinExistence type="predicted"/>
<protein>
    <submittedName>
        <fullName evidence="2">ANTAR domain-containing protein</fullName>
    </submittedName>
</protein>
<gene>
    <name evidence="2" type="ORF">H7B90_18425</name>
</gene>
<dbReference type="InterPro" id="IPR036388">
    <property type="entry name" value="WH-like_DNA-bd_sf"/>
</dbReference>
<dbReference type="SUPFAM" id="SSF52172">
    <property type="entry name" value="CheY-like"/>
    <property type="match status" value="1"/>
</dbReference>
<dbReference type="Proteomes" id="UP000553776">
    <property type="component" value="Unassembled WGS sequence"/>
</dbReference>
<keyword evidence="3" id="KW-1185">Reference proteome</keyword>
<evidence type="ECO:0000313" key="3">
    <source>
        <dbReference type="Proteomes" id="UP000553776"/>
    </source>
</evidence>
<dbReference type="SMART" id="SM01012">
    <property type="entry name" value="ANTAR"/>
    <property type="match status" value="1"/>
</dbReference>
<evidence type="ECO:0000259" key="1">
    <source>
        <dbReference type="PROSITE" id="PS50921"/>
    </source>
</evidence>
<reference evidence="2 3" key="1">
    <citation type="submission" date="2020-08" db="EMBL/GenBank/DDBJ databases">
        <title>Cohnella phylogeny.</title>
        <authorList>
            <person name="Dunlap C."/>
        </authorList>
    </citation>
    <scope>NUCLEOTIDE SEQUENCE [LARGE SCALE GENOMIC DNA]</scope>
    <source>
        <strain evidence="2 3">DSM 25239</strain>
    </source>
</reference>
<dbReference type="Gene3D" id="1.10.10.10">
    <property type="entry name" value="Winged helix-like DNA-binding domain superfamily/Winged helix DNA-binding domain"/>
    <property type="match status" value="1"/>
</dbReference>
<dbReference type="InterPro" id="IPR011006">
    <property type="entry name" value="CheY-like_superfamily"/>
</dbReference>
<dbReference type="Pfam" id="PF03861">
    <property type="entry name" value="ANTAR"/>
    <property type="match status" value="1"/>
</dbReference>
<feature type="domain" description="ANTAR" evidence="1">
    <location>
        <begin position="130"/>
        <end position="191"/>
    </location>
</feature>
<organism evidence="2 3">
    <name type="scientific">Cohnella xylanilytica</name>
    <dbReference type="NCBI Taxonomy" id="557555"/>
    <lineage>
        <taxon>Bacteria</taxon>
        <taxon>Bacillati</taxon>
        <taxon>Bacillota</taxon>
        <taxon>Bacilli</taxon>
        <taxon>Bacillales</taxon>
        <taxon>Paenibacillaceae</taxon>
        <taxon>Cohnella</taxon>
    </lineage>
</organism>
<comment type="caution">
    <text evidence="2">The sequence shown here is derived from an EMBL/GenBank/DDBJ whole genome shotgun (WGS) entry which is preliminary data.</text>
</comment>
<dbReference type="RefSeq" id="WP_185137352.1">
    <property type="nucleotide sequence ID" value="NZ_BORM01000049.1"/>
</dbReference>
<dbReference type="InterPro" id="IPR005561">
    <property type="entry name" value="ANTAR"/>
</dbReference>
<dbReference type="AlphaFoldDB" id="A0A841U2G9"/>
<dbReference type="PROSITE" id="PS50921">
    <property type="entry name" value="ANTAR"/>
    <property type="match status" value="1"/>
</dbReference>
<evidence type="ECO:0000313" key="2">
    <source>
        <dbReference type="EMBL" id="MBB6693368.1"/>
    </source>
</evidence>
<accession>A0A841U2G9</accession>
<dbReference type="GO" id="GO:0003723">
    <property type="term" value="F:RNA binding"/>
    <property type="evidence" value="ECO:0007669"/>
    <property type="project" value="InterPro"/>
</dbReference>
<name>A0A841U2G9_9BACL</name>